<dbReference type="GeneID" id="59350705"/>
<keyword evidence="1" id="KW-1133">Transmembrane helix</keyword>
<feature type="transmembrane region" description="Helical" evidence="1">
    <location>
        <begin position="359"/>
        <end position="383"/>
    </location>
</feature>
<dbReference type="PANTHER" id="PTHR35043:SF7">
    <property type="entry name" value="TRANSCRIPTION FACTOR DOMAIN-CONTAINING PROTEIN"/>
    <property type="match status" value="1"/>
</dbReference>
<keyword evidence="3" id="KW-1185">Reference proteome</keyword>
<organism evidence="2 3">
    <name type="scientific">Mycena indigotica</name>
    <dbReference type="NCBI Taxonomy" id="2126181"/>
    <lineage>
        <taxon>Eukaryota</taxon>
        <taxon>Fungi</taxon>
        <taxon>Dikarya</taxon>
        <taxon>Basidiomycota</taxon>
        <taxon>Agaricomycotina</taxon>
        <taxon>Agaricomycetes</taxon>
        <taxon>Agaricomycetidae</taxon>
        <taxon>Agaricales</taxon>
        <taxon>Marasmiineae</taxon>
        <taxon>Mycenaceae</taxon>
        <taxon>Mycena</taxon>
    </lineage>
</organism>
<gene>
    <name evidence="2" type="ORF">MIND_01166900</name>
</gene>
<sequence>MNSLHLRSTGSALENNQRSFFDIVWGCFTTIFACVWVSAHPNVSPPVPPPPPKDASLWQHLRWRFFDKSIGLRRRLKVVLAAFIAPELIVGFAGRQLETAWYFSRKYDISLTHGFFISMGGFVDNDRHPLVQSSDIDQHIDAIRHISEEEILDRSQGDAFSKTVALLQALWFVVQCLARLQQHLPLTELEVVTLAFASINAVNWLLWWSKPLDVRAPIRVGPTARAIEPSGREFVALDIEWGPHVKGKRSFVDKFYSLLGMSTQRDYFNDPAVPTFFFASYMDDAEKYSPLIAMLVAALFSAVHCAAWRSHFLSVAEMWLWRVSSLLLGVVPMIVLLVYSDGVTWTFTWIAYGYKTALIIYALGSALYIPARAVLIVLPLIALRDLSDAAYLDVDWNKYLPHV</sequence>
<protein>
    <submittedName>
        <fullName evidence="2">Uncharacterized protein</fullName>
    </submittedName>
</protein>
<evidence type="ECO:0000313" key="2">
    <source>
        <dbReference type="EMBL" id="KAF7292687.1"/>
    </source>
</evidence>
<comment type="caution">
    <text evidence="2">The sequence shown here is derived from an EMBL/GenBank/DDBJ whole genome shotgun (WGS) entry which is preliminary data.</text>
</comment>
<dbReference type="OrthoDB" id="9451547at2759"/>
<dbReference type="PROSITE" id="PS51257">
    <property type="entry name" value="PROKAR_LIPOPROTEIN"/>
    <property type="match status" value="1"/>
</dbReference>
<evidence type="ECO:0000313" key="3">
    <source>
        <dbReference type="Proteomes" id="UP000636479"/>
    </source>
</evidence>
<feature type="transmembrane region" description="Helical" evidence="1">
    <location>
        <begin position="78"/>
        <end position="97"/>
    </location>
</feature>
<feature type="transmembrane region" description="Helical" evidence="1">
    <location>
        <begin position="20"/>
        <end position="39"/>
    </location>
</feature>
<dbReference type="AlphaFoldDB" id="A0A8H6S5A4"/>
<name>A0A8H6S5A4_9AGAR</name>
<keyword evidence="1" id="KW-0472">Membrane</keyword>
<dbReference type="PANTHER" id="PTHR35043">
    <property type="entry name" value="TRANSCRIPTION FACTOR DOMAIN-CONTAINING PROTEIN"/>
    <property type="match status" value="1"/>
</dbReference>
<evidence type="ECO:0000256" key="1">
    <source>
        <dbReference type="SAM" id="Phobius"/>
    </source>
</evidence>
<dbReference type="RefSeq" id="XP_037215115.1">
    <property type="nucleotide sequence ID" value="XM_037368189.1"/>
</dbReference>
<reference evidence="2" key="1">
    <citation type="submission" date="2020-05" db="EMBL/GenBank/DDBJ databases">
        <title>Mycena genomes resolve the evolution of fungal bioluminescence.</title>
        <authorList>
            <person name="Tsai I.J."/>
        </authorList>
    </citation>
    <scope>NUCLEOTIDE SEQUENCE</scope>
    <source>
        <strain evidence="2">171206Taipei</strain>
    </source>
</reference>
<dbReference type="EMBL" id="JACAZF010000011">
    <property type="protein sequence ID" value="KAF7292687.1"/>
    <property type="molecule type" value="Genomic_DNA"/>
</dbReference>
<feature type="transmembrane region" description="Helical" evidence="1">
    <location>
        <begin position="319"/>
        <end position="339"/>
    </location>
</feature>
<feature type="transmembrane region" description="Helical" evidence="1">
    <location>
        <begin position="288"/>
        <end position="307"/>
    </location>
</feature>
<proteinExistence type="predicted"/>
<dbReference type="Proteomes" id="UP000636479">
    <property type="component" value="Unassembled WGS sequence"/>
</dbReference>
<accession>A0A8H6S5A4</accession>
<keyword evidence="1" id="KW-0812">Transmembrane</keyword>